<evidence type="ECO:0000259" key="3">
    <source>
        <dbReference type="PROSITE" id="PS51186"/>
    </source>
</evidence>
<dbReference type="SUPFAM" id="SSF55729">
    <property type="entry name" value="Acyl-CoA N-acyltransferases (Nat)"/>
    <property type="match status" value="1"/>
</dbReference>
<dbReference type="CDD" id="cd04301">
    <property type="entry name" value="NAT_SF"/>
    <property type="match status" value="1"/>
</dbReference>
<evidence type="ECO:0000256" key="2">
    <source>
        <dbReference type="ARBA" id="ARBA00023315"/>
    </source>
</evidence>
<gene>
    <name evidence="4" type="ORF">F9K24_12025</name>
</gene>
<comment type="caution">
    <text evidence="4">The sequence shown here is derived from an EMBL/GenBank/DDBJ whole genome shotgun (WGS) entry which is preliminary data.</text>
</comment>
<dbReference type="InterPro" id="IPR050680">
    <property type="entry name" value="YpeA/RimI_acetyltransf"/>
</dbReference>
<dbReference type="InterPro" id="IPR016181">
    <property type="entry name" value="Acyl_CoA_acyltransferase"/>
</dbReference>
<feature type="domain" description="N-acetyltransferase" evidence="3">
    <location>
        <begin position="24"/>
        <end position="174"/>
    </location>
</feature>
<dbReference type="PROSITE" id="PS51186">
    <property type="entry name" value="GNAT"/>
    <property type="match status" value="1"/>
</dbReference>
<proteinExistence type="predicted"/>
<protein>
    <submittedName>
        <fullName evidence="4">GNAT family N-acetyltransferase</fullName>
    </submittedName>
</protein>
<sequence length="174" mass="19835">MFYLRGCGNVRSVTSFIEQKPRKNRKKSMQARLSMLTALERDCFAHPYSTQQIEGLLGDPAYLVLTIEPDGEVETIVTEGSHPVGYLIAYENHAEGLSELHRVAVLPEFRQRGLAHRLLSEWIMRSHGRRLILDVAAKNTAAIALYRRHGFVMIATRKRYYSDGDDALIFERAT</sequence>
<dbReference type="AlphaFoldDB" id="A0A833H0T6"/>
<keyword evidence="1 4" id="KW-0808">Transferase</keyword>
<accession>A0A833H0T6</accession>
<dbReference type="PANTHER" id="PTHR43420">
    <property type="entry name" value="ACETYLTRANSFERASE"/>
    <property type="match status" value="1"/>
</dbReference>
<dbReference type="PANTHER" id="PTHR43420:SF44">
    <property type="entry name" value="ACETYLTRANSFERASE YPEA"/>
    <property type="match status" value="1"/>
</dbReference>
<reference evidence="4 5" key="1">
    <citation type="submission" date="2019-10" db="EMBL/GenBank/DDBJ databases">
        <title>Extracellular Electron Transfer in a Candidatus Methanoperedens spp. Enrichment Culture.</title>
        <authorList>
            <person name="Berger S."/>
            <person name="Rangel Shaw D."/>
            <person name="Berben T."/>
            <person name="In 'T Zandt M."/>
            <person name="Frank J."/>
            <person name="Reimann J."/>
            <person name="Jetten M.S.M."/>
            <person name="Welte C.U."/>
        </authorList>
    </citation>
    <scope>NUCLEOTIDE SEQUENCE [LARGE SCALE GENOMIC DNA]</scope>
    <source>
        <strain evidence="4">SB12</strain>
    </source>
</reference>
<dbReference type="Gene3D" id="3.40.630.30">
    <property type="match status" value="1"/>
</dbReference>
<keyword evidence="2" id="KW-0012">Acyltransferase</keyword>
<evidence type="ECO:0000313" key="5">
    <source>
        <dbReference type="Proteomes" id="UP000460298"/>
    </source>
</evidence>
<dbReference type="InterPro" id="IPR000182">
    <property type="entry name" value="GNAT_dom"/>
</dbReference>
<organism evidence="4 5">
    <name type="scientific">Leptonema illini</name>
    <dbReference type="NCBI Taxonomy" id="183"/>
    <lineage>
        <taxon>Bacteria</taxon>
        <taxon>Pseudomonadati</taxon>
        <taxon>Spirochaetota</taxon>
        <taxon>Spirochaetia</taxon>
        <taxon>Leptospirales</taxon>
        <taxon>Leptospiraceae</taxon>
        <taxon>Leptonema</taxon>
    </lineage>
</organism>
<evidence type="ECO:0000313" key="4">
    <source>
        <dbReference type="EMBL" id="KAB2932005.1"/>
    </source>
</evidence>
<dbReference type="EMBL" id="WBUI01000011">
    <property type="protein sequence ID" value="KAB2932005.1"/>
    <property type="molecule type" value="Genomic_DNA"/>
</dbReference>
<name>A0A833H0T6_9LEPT</name>
<dbReference type="Proteomes" id="UP000460298">
    <property type="component" value="Unassembled WGS sequence"/>
</dbReference>
<dbReference type="Pfam" id="PF00583">
    <property type="entry name" value="Acetyltransf_1"/>
    <property type="match status" value="1"/>
</dbReference>
<dbReference type="GO" id="GO:0016747">
    <property type="term" value="F:acyltransferase activity, transferring groups other than amino-acyl groups"/>
    <property type="evidence" value="ECO:0007669"/>
    <property type="project" value="InterPro"/>
</dbReference>
<evidence type="ECO:0000256" key="1">
    <source>
        <dbReference type="ARBA" id="ARBA00022679"/>
    </source>
</evidence>